<dbReference type="Pfam" id="PF08974">
    <property type="entry name" value="DUF1877"/>
    <property type="match status" value="1"/>
</dbReference>
<dbReference type="EMBL" id="VKKY01000001">
    <property type="protein sequence ID" value="KAA3440783.1"/>
    <property type="molecule type" value="Genomic_DNA"/>
</dbReference>
<protein>
    <submittedName>
        <fullName evidence="1">DUF1877 family protein</fullName>
    </submittedName>
</protein>
<dbReference type="InterPro" id="IPR035944">
    <property type="entry name" value="YfbM-like_sf"/>
</dbReference>
<organism evidence="1 2">
    <name type="scientific">Rufibacter hautae</name>
    <dbReference type="NCBI Taxonomy" id="2595005"/>
    <lineage>
        <taxon>Bacteria</taxon>
        <taxon>Pseudomonadati</taxon>
        <taxon>Bacteroidota</taxon>
        <taxon>Cytophagia</taxon>
        <taxon>Cytophagales</taxon>
        <taxon>Hymenobacteraceae</taxon>
        <taxon>Rufibacter</taxon>
    </lineage>
</organism>
<evidence type="ECO:0000313" key="2">
    <source>
        <dbReference type="Proteomes" id="UP000324133"/>
    </source>
</evidence>
<gene>
    <name evidence="1" type="ORF">FOA19_09095</name>
</gene>
<evidence type="ECO:0000313" key="1">
    <source>
        <dbReference type="EMBL" id="KAA3440783.1"/>
    </source>
</evidence>
<accession>A0A5B6TKH0</accession>
<sequence length="167" mass="19391">MGMIGNLYRVSPEELEEILRNSSILEDKVYSEDQISSEYLLDLDKSWEGIFYLLTGFGINDMEEVKPPLSWAIFGEQMIDEEQDMGYGPATYRTPEQVKVLNLALATISEDTLHERYNSKAMMEAGVYPQIWDQEEAFEYLQENFKQLKEFYAIAEKEQNAVISFLN</sequence>
<dbReference type="OrthoDB" id="289289at2"/>
<dbReference type="InterPro" id="IPR015068">
    <property type="entry name" value="DUF1877"/>
</dbReference>
<name>A0A5B6TKH0_9BACT</name>
<keyword evidence="2" id="KW-1185">Reference proteome</keyword>
<dbReference type="SUPFAM" id="SSF111069">
    <property type="entry name" value="Hypothetical protein yfbM"/>
    <property type="match status" value="1"/>
</dbReference>
<comment type="caution">
    <text evidence="1">The sequence shown here is derived from an EMBL/GenBank/DDBJ whole genome shotgun (WGS) entry which is preliminary data.</text>
</comment>
<dbReference type="Gene3D" id="3.40.1760.10">
    <property type="entry name" value="YfbM-like super family"/>
    <property type="match status" value="1"/>
</dbReference>
<dbReference type="Proteomes" id="UP000324133">
    <property type="component" value="Unassembled WGS sequence"/>
</dbReference>
<dbReference type="AlphaFoldDB" id="A0A5B6TKH0"/>
<proteinExistence type="predicted"/>
<dbReference type="RefSeq" id="WP_149090412.1">
    <property type="nucleotide sequence ID" value="NZ_VKKY01000001.1"/>
</dbReference>
<reference evidence="1 2" key="1">
    <citation type="submission" date="2019-07" db="EMBL/GenBank/DDBJ databases">
        <title>Rufibacter sp. nov., isolated from lake sediment.</title>
        <authorList>
            <person name="Qu J.-H."/>
        </authorList>
    </citation>
    <scope>NUCLEOTIDE SEQUENCE [LARGE SCALE GENOMIC DNA]</scope>
    <source>
        <strain evidence="1 2">NBS58-1</strain>
    </source>
</reference>